<evidence type="ECO:0000313" key="3">
    <source>
        <dbReference type="EMBL" id="OGL40219.1"/>
    </source>
</evidence>
<dbReference type="InterPro" id="IPR018639">
    <property type="entry name" value="DUF2062"/>
</dbReference>
<proteinExistence type="predicted"/>
<dbReference type="EMBL" id="MGDB01000105">
    <property type="protein sequence ID" value="OGL40219.1"/>
    <property type="molecule type" value="Genomic_DNA"/>
</dbReference>
<reference evidence="3 4" key="1">
    <citation type="journal article" date="2016" name="Nat. Commun.">
        <title>Thousands of microbial genomes shed light on interconnected biogeochemical processes in an aquifer system.</title>
        <authorList>
            <person name="Anantharaman K."/>
            <person name="Brown C.T."/>
            <person name="Hug L.A."/>
            <person name="Sharon I."/>
            <person name="Castelle C.J."/>
            <person name="Probst A.J."/>
            <person name="Thomas B.C."/>
            <person name="Singh A."/>
            <person name="Wilkins M.J."/>
            <person name="Karaoz U."/>
            <person name="Brodie E.L."/>
            <person name="Williams K.H."/>
            <person name="Hubbard S.S."/>
            <person name="Banfield J.F."/>
        </authorList>
    </citation>
    <scope>NUCLEOTIDE SEQUENCE [LARGE SCALE GENOMIC DNA]</scope>
</reference>
<dbReference type="Pfam" id="PF09835">
    <property type="entry name" value="DUF2062"/>
    <property type="match status" value="1"/>
</dbReference>
<organism evidence="3 4">
    <name type="scientific">Candidatus Schekmanbacteria bacterium GWA2_38_11</name>
    <dbReference type="NCBI Taxonomy" id="1817876"/>
    <lineage>
        <taxon>Bacteria</taxon>
        <taxon>Candidatus Schekmaniibacteriota</taxon>
    </lineage>
</organism>
<feature type="transmembrane region" description="Helical" evidence="1">
    <location>
        <begin position="132"/>
        <end position="155"/>
    </location>
</feature>
<feature type="transmembrane region" description="Helical" evidence="1">
    <location>
        <begin position="25"/>
        <end position="54"/>
    </location>
</feature>
<accession>A0A1F7RFA0</accession>
<keyword evidence="1" id="KW-1133">Transmembrane helix</keyword>
<feature type="transmembrane region" description="Helical" evidence="1">
    <location>
        <begin position="66"/>
        <end position="88"/>
    </location>
</feature>
<keyword evidence="1" id="KW-0472">Membrane</keyword>
<sequence>MNFWKKFEEGIEHILRLDEPPHKEALAIAIGIFVAFTPFLGVHLIIASCIAWAFRVRIRIAAIATLACNPWTMPFIYGGSLILGNYLVGDGSSLKIHDIIDLVNHLGGAFLSLDLSTFKSFFSALLTAAKPFALGALILGSFASLISYLIAFFAFKHFKIEKDNP</sequence>
<evidence type="ECO:0000256" key="1">
    <source>
        <dbReference type="SAM" id="Phobius"/>
    </source>
</evidence>
<name>A0A1F7RFA0_9BACT</name>
<keyword evidence="1" id="KW-0812">Transmembrane</keyword>
<protein>
    <recommendedName>
        <fullName evidence="2">DUF2062 domain-containing protein</fullName>
    </recommendedName>
</protein>
<dbReference type="AlphaFoldDB" id="A0A1F7RFA0"/>
<evidence type="ECO:0000313" key="4">
    <source>
        <dbReference type="Proteomes" id="UP000178526"/>
    </source>
</evidence>
<evidence type="ECO:0000259" key="2">
    <source>
        <dbReference type="Pfam" id="PF09835"/>
    </source>
</evidence>
<dbReference type="Proteomes" id="UP000178526">
    <property type="component" value="Unassembled WGS sequence"/>
</dbReference>
<dbReference type="PANTHER" id="PTHR40547:SF1">
    <property type="entry name" value="SLL0298 PROTEIN"/>
    <property type="match status" value="1"/>
</dbReference>
<gene>
    <name evidence="3" type="ORF">A2042_08540</name>
</gene>
<comment type="caution">
    <text evidence="3">The sequence shown here is derived from an EMBL/GenBank/DDBJ whole genome shotgun (WGS) entry which is preliminary data.</text>
</comment>
<dbReference type="PANTHER" id="PTHR40547">
    <property type="entry name" value="SLL0298 PROTEIN"/>
    <property type="match status" value="1"/>
</dbReference>
<feature type="domain" description="DUF2062" evidence="2">
    <location>
        <begin position="7"/>
        <end position="159"/>
    </location>
</feature>